<evidence type="ECO:0000313" key="1">
    <source>
        <dbReference type="EnsemblPlants" id="cds.evm.model.07.1385"/>
    </source>
</evidence>
<evidence type="ECO:0000313" key="2">
    <source>
        <dbReference type="Proteomes" id="UP000596661"/>
    </source>
</evidence>
<accession>A0A803Q2F2</accession>
<organism evidence="1 2">
    <name type="scientific">Cannabis sativa</name>
    <name type="common">Hemp</name>
    <name type="synonym">Marijuana</name>
    <dbReference type="NCBI Taxonomy" id="3483"/>
    <lineage>
        <taxon>Eukaryota</taxon>
        <taxon>Viridiplantae</taxon>
        <taxon>Streptophyta</taxon>
        <taxon>Embryophyta</taxon>
        <taxon>Tracheophyta</taxon>
        <taxon>Spermatophyta</taxon>
        <taxon>Magnoliopsida</taxon>
        <taxon>eudicotyledons</taxon>
        <taxon>Gunneridae</taxon>
        <taxon>Pentapetalae</taxon>
        <taxon>rosids</taxon>
        <taxon>fabids</taxon>
        <taxon>Rosales</taxon>
        <taxon>Cannabaceae</taxon>
        <taxon>Cannabis</taxon>
    </lineage>
</organism>
<proteinExistence type="predicted"/>
<dbReference type="AlphaFoldDB" id="A0A803Q2F2"/>
<dbReference type="Proteomes" id="UP000596661">
    <property type="component" value="Chromosome 7"/>
</dbReference>
<dbReference type="EnsemblPlants" id="evm.model.07.1385">
    <property type="protein sequence ID" value="cds.evm.model.07.1385"/>
    <property type="gene ID" value="evm.TU.07.1385"/>
</dbReference>
<keyword evidence="2" id="KW-1185">Reference proteome</keyword>
<reference evidence="1" key="1">
    <citation type="submission" date="2018-11" db="EMBL/GenBank/DDBJ databases">
        <authorList>
            <person name="Grassa J C."/>
        </authorList>
    </citation>
    <scope>NUCLEOTIDE SEQUENCE [LARGE SCALE GENOMIC DNA]</scope>
</reference>
<dbReference type="Gramene" id="evm.model.07.1385">
    <property type="protein sequence ID" value="cds.evm.model.07.1385"/>
    <property type="gene ID" value="evm.TU.07.1385"/>
</dbReference>
<dbReference type="EMBL" id="UZAU01000664">
    <property type="status" value="NOT_ANNOTATED_CDS"/>
    <property type="molecule type" value="Genomic_DNA"/>
</dbReference>
<sequence length="173" mass="19641">MDEELKELGDREPNSVYSNGLWDLSLALMKLSSLRDSSWGSSNALREQMKTMEASLLAKDNAMNKENTTQPAFISRLESELAGHEESVRVALDGQQAIKEEYVELSSKLTYVFKLHNRRANLSYMGSEASWRTHWLQERWSLRADQTAAYREGSSLWNHDEGLANPVSKEVAS</sequence>
<reference evidence="1" key="2">
    <citation type="submission" date="2021-03" db="UniProtKB">
        <authorList>
            <consortium name="EnsemblPlants"/>
        </authorList>
    </citation>
    <scope>IDENTIFICATION</scope>
</reference>
<name>A0A803Q2F2_CANSA</name>
<protein>
    <submittedName>
        <fullName evidence="1">Uncharacterized protein</fullName>
    </submittedName>
</protein>